<reference evidence="1 2" key="1">
    <citation type="submission" date="2024-09" db="EMBL/GenBank/DDBJ databases">
        <authorList>
            <person name="Sun Q."/>
            <person name="Mori K."/>
        </authorList>
    </citation>
    <scope>NUCLEOTIDE SEQUENCE [LARGE SCALE GENOMIC DNA]</scope>
    <source>
        <strain evidence="1 2">CGMCC 1.12926</strain>
    </source>
</reference>
<name>A0ABV6BZL1_9FLAO</name>
<protein>
    <submittedName>
        <fullName evidence="1">Lanthionine synthetase LanC family protein</fullName>
    </submittedName>
</protein>
<dbReference type="EMBL" id="JBHLYW010000022">
    <property type="protein sequence ID" value="MFC0079514.1"/>
    <property type="molecule type" value="Genomic_DNA"/>
</dbReference>
<dbReference type="RefSeq" id="WP_379687159.1">
    <property type="nucleotide sequence ID" value="NZ_JBHLYW010000022.1"/>
</dbReference>
<dbReference type="InterPro" id="IPR007822">
    <property type="entry name" value="LANC-like"/>
</dbReference>
<dbReference type="PRINTS" id="PR01950">
    <property type="entry name" value="LANCSUPER"/>
</dbReference>
<dbReference type="SUPFAM" id="SSF158745">
    <property type="entry name" value="LanC-like"/>
    <property type="match status" value="1"/>
</dbReference>
<comment type="caution">
    <text evidence="1">The sequence shown here is derived from an EMBL/GenBank/DDBJ whole genome shotgun (WGS) entry which is preliminary data.</text>
</comment>
<gene>
    <name evidence="1" type="ORF">ACFFLS_20885</name>
</gene>
<keyword evidence="2" id="KW-1185">Reference proteome</keyword>
<dbReference type="PANTHER" id="PTHR12736">
    <property type="entry name" value="LANC-LIKE PROTEIN"/>
    <property type="match status" value="1"/>
</dbReference>
<dbReference type="Gene3D" id="1.50.10.20">
    <property type="match status" value="1"/>
</dbReference>
<dbReference type="SMART" id="SM01260">
    <property type="entry name" value="LANC_like"/>
    <property type="match status" value="1"/>
</dbReference>
<accession>A0ABV6BZL1</accession>
<organism evidence="1 2">
    <name type="scientific">Flavobacterium procerum</name>
    <dbReference type="NCBI Taxonomy" id="1455569"/>
    <lineage>
        <taxon>Bacteria</taxon>
        <taxon>Pseudomonadati</taxon>
        <taxon>Bacteroidota</taxon>
        <taxon>Flavobacteriia</taxon>
        <taxon>Flavobacteriales</taxon>
        <taxon>Flavobacteriaceae</taxon>
        <taxon>Flavobacterium</taxon>
    </lineage>
</organism>
<dbReference type="PRINTS" id="PR01955">
    <property type="entry name" value="LANCFRANKIA"/>
</dbReference>
<sequence length="383" mass="44413">MDEVIFKIESNIWELVPDENKIGIMDGLSGIALFYYNLYEVFKNEDYKNKLLIIIDKINKLIHEEHTSATLCSGIAGYGLMLLRIKNNFIDVDEEYFTNIDLFLQCELNELTSENKYDYLHGAMGIAKYFLERYKTNKNDLVIEILYKFSQEFIEKINTKFEDVLREPLFTDQHCYYFGLAHGVAGYINFLIDLKRSFVEMKLDIKKPLYIISDFLTYYKRVHSSSKQFYPNLIILETDLQIEPIVSWCQGDLGISNALFNLGLYFNDNSIRCEAIEAVSNVSRILPVDSGVKDYTFCHGSIGVILQYDLALSNMNIDLNDSIKEWNNNLSQQTNNFNELLTYYDGSYMKEINLLNGLAGLGMGILTLQKQSSFQWLDIFNLH</sequence>
<evidence type="ECO:0000313" key="1">
    <source>
        <dbReference type="EMBL" id="MFC0079514.1"/>
    </source>
</evidence>
<dbReference type="Proteomes" id="UP001589734">
    <property type="component" value="Unassembled WGS sequence"/>
</dbReference>
<evidence type="ECO:0000313" key="2">
    <source>
        <dbReference type="Proteomes" id="UP001589734"/>
    </source>
</evidence>
<dbReference type="PANTHER" id="PTHR12736:SF7">
    <property type="entry name" value="LANC-LIKE PROTEIN 3"/>
    <property type="match status" value="1"/>
</dbReference>
<dbReference type="Pfam" id="PF05147">
    <property type="entry name" value="LANC_like"/>
    <property type="match status" value="1"/>
</dbReference>
<proteinExistence type="predicted"/>